<comment type="similarity">
    <text evidence="3">Belongs to the sirtuin family. Class III subfamily.</text>
</comment>
<gene>
    <name evidence="3" type="primary">cobB</name>
    <name evidence="6" type="ORF">PEB0149_015770</name>
</gene>
<evidence type="ECO:0000259" key="5">
    <source>
        <dbReference type="PROSITE" id="PS50305"/>
    </source>
</evidence>
<dbReference type="GO" id="GO:0017136">
    <property type="term" value="F:histone deacetylase activity, NAD-dependent"/>
    <property type="evidence" value="ECO:0007669"/>
    <property type="project" value="TreeGrafter"/>
</dbReference>
<dbReference type="EC" id="2.3.1.286" evidence="3"/>
<comment type="caution">
    <text evidence="6">The sequence shown here is derived from an EMBL/GenBank/DDBJ whole genome shotgun (WGS) entry which is preliminary data.</text>
</comment>
<feature type="binding site" evidence="3">
    <location>
        <begin position="12"/>
        <end position="31"/>
    </location>
    <ligand>
        <name>NAD(+)</name>
        <dbReference type="ChEBI" id="CHEBI:57540"/>
    </ligand>
</feature>
<dbReference type="GO" id="GO:0005737">
    <property type="term" value="C:cytoplasm"/>
    <property type="evidence" value="ECO:0007669"/>
    <property type="project" value="UniProtKB-SubCell"/>
</dbReference>
<keyword evidence="6" id="KW-0378">Hydrolase</keyword>
<keyword evidence="7" id="KW-1185">Reference proteome</keyword>
<feature type="binding site" evidence="3">
    <location>
        <begin position="91"/>
        <end position="94"/>
    </location>
    <ligand>
        <name>NAD(+)</name>
        <dbReference type="ChEBI" id="CHEBI:57540"/>
    </ligand>
</feature>
<evidence type="ECO:0000313" key="6">
    <source>
        <dbReference type="EMBL" id="OLY44113.1"/>
    </source>
</evidence>
<feature type="binding site" evidence="3 4">
    <location>
        <position position="117"/>
    </location>
    <ligand>
        <name>Zn(2+)</name>
        <dbReference type="ChEBI" id="CHEBI:29105"/>
    </ligand>
</feature>
<keyword evidence="2 3" id="KW-0520">NAD</keyword>
<evidence type="ECO:0000313" key="7">
    <source>
        <dbReference type="Proteomes" id="UP000187344"/>
    </source>
</evidence>
<dbReference type="Proteomes" id="UP000187344">
    <property type="component" value="Unassembled WGS sequence"/>
</dbReference>
<evidence type="ECO:0000256" key="3">
    <source>
        <dbReference type="HAMAP-Rule" id="MF_01121"/>
    </source>
</evidence>
<dbReference type="InterPro" id="IPR050134">
    <property type="entry name" value="NAD-dep_sirtuin_deacylases"/>
</dbReference>
<feature type="binding site" evidence="3 4">
    <location>
        <position position="120"/>
    </location>
    <ligand>
        <name>Zn(2+)</name>
        <dbReference type="ChEBI" id="CHEBI:29105"/>
    </ligand>
</feature>
<dbReference type="Gene3D" id="3.40.50.1220">
    <property type="entry name" value="TPP-binding domain"/>
    <property type="match status" value="1"/>
</dbReference>
<keyword evidence="3 4" id="KW-0862">Zinc</keyword>
<keyword evidence="3 4" id="KW-0479">Metal-binding</keyword>
<feature type="binding site" evidence="3">
    <location>
        <position position="221"/>
    </location>
    <ligand>
        <name>NAD(+)</name>
        <dbReference type="ChEBI" id="CHEBI:57540"/>
    </ligand>
</feature>
<dbReference type="PANTHER" id="PTHR11085">
    <property type="entry name" value="NAD-DEPENDENT PROTEIN DEACYLASE SIRTUIN-5, MITOCHONDRIAL-RELATED"/>
    <property type="match status" value="1"/>
</dbReference>
<name>A0A1R0FAU5_9HYPH</name>
<sequence length="238" mass="26190">MNKSPNIVILTGAGISAESGLETFRGSDGTWNKYKVEDVATPEAFARSPRLVNDFYNERRRDAAKARPNKAHLALATLEKHFPDSFLLVTQNVDNLHEKAGSRNVLHMHGTLNHVLCLSCHERAEWKGDVTEESICPHCHAKAKLRPDIVWFGEIPFHMEQIEKALAEADIFAAIGTSGVVYPAAGFVVLAQQAGAECFELNLAANPNSYSLFDEIISGPATKTVPDFANMLLKKYGK</sequence>
<dbReference type="GO" id="GO:0008270">
    <property type="term" value="F:zinc ion binding"/>
    <property type="evidence" value="ECO:0007669"/>
    <property type="project" value="UniProtKB-UniRule"/>
</dbReference>
<dbReference type="CDD" id="cd01412">
    <property type="entry name" value="SIRT5_Af1_CobB"/>
    <property type="match status" value="1"/>
</dbReference>
<feature type="active site" description="Proton acceptor" evidence="3 4">
    <location>
        <position position="109"/>
    </location>
</feature>
<dbReference type="GO" id="GO:0070403">
    <property type="term" value="F:NAD+ binding"/>
    <property type="evidence" value="ECO:0007669"/>
    <property type="project" value="UniProtKB-UniRule"/>
</dbReference>
<dbReference type="InterPro" id="IPR027546">
    <property type="entry name" value="Sirtuin_class_III"/>
</dbReference>
<accession>A0A1R0FAU5</accession>
<feature type="binding site" evidence="3 4">
    <location>
        <position position="139"/>
    </location>
    <ligand>
        <name>Zn(2+)</name>
        <dbReference type="ChEBI" id="CHEBI:29105"/>
    </ligand>
</feature>
<dbReference type="RefSeq" id="WP_075869281.1">
    <property type="nucleotide sequence ID" value="NZ_CALYQA010000011.1"/>
</dbReference>
<comment type="catalytic activity">
    <reaction evidence="3">
        <text>N(6)-succinyl-L-lysyl-[protein] + NAD(+) + H2O = 2''-O-succinyl-ADP-D-ribose + nicotinamide + L-lysyl-[protein]</text>
        <dbReference type="Rhea" id="RHEA:47668"/>
        <dbReference type="Rhea" id="RHEA-COMP:9752"/>
        <dbReference type="Rhea" id="RHEA-COMP:11877"/>
        <dbReference type="ChEBI" id="CHEBI:15377"/>
        <dbReference type="ChEBI" id="CHEBI:17154"/>
        <dbReference type="ChEBI" id="CHEBI:29969"/>
        <dbReference type="ChEBI" id="CHEBI:57540"/>
        <dbReference type="ChEBI" id="CHEBI:87830"/>
        <dbReference type="ChEBI" id="CHEBI:87832"/>
    </reaction>
</comment>
<organism evidence="6 7">
    <name type="scientific">Bartonella apis</name>
    <dbReference type="NCBI Taxonomy" id="1686310"/>
    <lineage>
        <taxon>Bacteria</taxon>
        <taxon>Pseudomonadati</taxon>
        <taxon>Pseudomonadota</taxon>
        <taxon>Alphaproteobacteria</taxon>
        <taxon>Hyphomicrobiales</taxon>
        <taxon>Bartonellaceae</taxon>
        <taxon>Bartonella</taxon>
    </lineage>
</organism>
<comment type="function">
    <text evidence="3">NAD-dependent lysine deacetylase and desuccinylase that specifically removes acetyl and succinyl groups on target proteins. Modulates the activities of several proteins which are inactive in their acylated form.</text>
</comment>
<feature type="binding site" evidence="3">
    <location>
        <begin position="202"/>
        <end position="204"/>
    </location>
    <ligand>
        <name>NAD(+)</name>
        <dbReference type="ChEBI" id="CHEBI:57540"/>
    </ligand>
</feature>
<dbReference type="InterPro" id="IPR029035">
    <property type="entry name" value="DHS-like_NAD/FAD-binding_dom"/>
</dbReference>
<comment type="domain">
    <text evidence="3">2 residues (Tyr-56 and Arg-59) present in a large hydrophobic pocket are probably involved in substrate specificity. They are important for desuccinylation activity, but dispensable for deacetylation activity.</text>
</comment>
<feature type="domain" description="Deacetylase sirtuin-type" evidence="5">
    <location>
        <begin position="1"/>
        <end position="235"/>
    </location>
</feature>
<dbReference type="Gene3D" id="3.30.1600.10">
    <property type="entry name" value="SIR2/SIRT2 'Small Domain"/>
    <property type="match status" value="1"/>
</dbReference>
<feature type="binding site" evidence="3 4">
    <location>
        <position position="136"/>
    </location>
    <ligand>
        <name>Zn(2+)</name>
        <dbReference type="ChEBI" id="CHEBI:29105"/>
    </ligand>
</feature>
<proteinExistence type="inferred from homology"/>
<dbReference type="PANTHER" id="PTHR11085:SF4">
    <property type="entry name" value="NAD-DEPENDENT PROTEIN DEACYLASE"/>
    <property type="match status" value="1"/>
</dbReference>
<evidence type="ECO:0000256" key="1">
    <source>
        <dbReference type="ARBA" id="ARBA00022679"/>
    </source>
</evidence>
<dbReference type="InterPro" id="IPR003000">
    <property type="entry name" value="Sirtuin"/>
</dbReference>
<dbReference type="PROSITE" id="PS50305">
    <property type="entry name" value="SIRTUIN"/>
    <property type="match status" value="1"/>
</dbReference>
<dbReference type="HAMAP" id="MF_01121">
    <property type="entry name" value="Sirtuin_ClassIII"/>
    <property type="match status" value="1"/>
</dbReference>
<comment type="subcellular location">
    <subcellularLocation>
        <location evidence="3">Cytoplasm</location>
    </subcellularLocation>
</comment>
<feature type="binding site" evidence="3">
    <location>
        <position position="59"/>
    </location>
    <ligand>
        <name>substrate</name>
    </ligand>
</feature>
<dbReference type="OrthoDB" id="9800582at2"/>
<dbReference type="AlphaFoldDB" id="A0A1R0FAU5"/>
<dbReference type="SUPFAM" id="SSF52467">
    <property type="entry name" value="DHS-like NAD/FAD-binding domain"/>
    <property type="match status" value="1"/>
</dbReference>
<feature type="binding site" evidence="3">
    <location>
        <position position="56"/>
    </location>
    <ligand>
        <name>substrate</name>
    </ligand>
</feature>
<comment type="cofactor">
    <cofactor evidence="3">
        <name>Zn(2+)</name>
        <dbReference type="ChEBI" id="CHEBI:29105"/>
    </cofactor>
    <text evidence="3">Binds 1 zinc ion per subunit.</text>
</comment>
<dbReference type="EMBL" id="LXYT01000001">
    <property type="protein sequence ID" value="OLY44113.1"/>
    <property type="molecule type" value="Genomic_DNA"/>
</dbReference>
<evidence type="ECO:0000256" key="4">
    <source>
        <dbReference type="PROSITE-ProRule" id="PRU00236"/>
    </source>
</evidence>
<dbReference type="GO" id="GO:0036055">
    <property type="term" value="F:protein-succinyllysine desuccinylase activity"/>
    <property type="evidence" value="ECO:0007669"/>
    <property type="project" value="UniProtKB-UniRule"/>
</dbReference>
<evidence type="ECO:0000256" key="2">
    <source>
        <dbReference type="ARBA" id="ARBA00023027"/>
    </source>
</evidence>
<keyword evidence="3" id="KW-0963">Cytoplasm</keyword>
<protein>
    <recommendedName>
        <fullName evidence="3">NAD-dependent protein deacylase</fullName>
        <ecNumber evidence="3">2.3.1.286</ecNumber>
    </recommendedName>
    <alternativeName>
        <fullName evidence="3">Regulatory protein SIR2 homolog</fullName>
    </alternativeName>
</protein>
<feature type="binding site" evidence="3">
    <location>
        <begin position="176"/>
        <end position="178"/>
    </location>
    <ligand>
        <name>NAD(+)</name>
        <dbReference type="ChEBI" id="CHEBI:57540"/>
    </ligand>
</feature>
<dbReference type="GO" id="GO:0036054">
    <property type="term" value="F:protein-malonyllysine demalonylase activity"/>
    <property type="evidence" value="ECO:0007669"/>
    <property type="project" value="InterPro"/>
</dbReference>
<dbReference type="Pfam" id="PF02146">
    <property type="entry name" value="SIR2"/>
    <property type="match status" value="1"/>
</dbReference>
<dbReference type="InterPro" id="IPR026590">
    <property type="entry name" value="Ssirtuin_cat_dom"/>
</dbReference>
<comment type="catalytic activity">
    <reaction evidence="3">
        <text>N(6)-acetyl-L-lysyl-[protein] + NAD(+) + H2O = 2''-O-acetyl-ADP-D-ribose + nicotinamide + L-lysyl-[protein]</text>
        <dbReference type="Rhea" id="RHEA:43636"/>
        <dbReference type="Rhea" id="RHEA-COMP:9752"/>
        <dbReference type="Rhea" id="RHEA-COMP:10731"/>
        <dbReference type="ChEBI" id="CHEBI:15377"/>
        <dbReference type="ChEBI" id="CHEBI:17154"/>
        <dbReference type="ChEBI" id="CHEBI:29969"/>
        <dbReference type="ChEBI" id="CHEBI:57540"/>
        <dbReference type="ChEBI" id="CHEBI:61930"/>
        <dbReference type="ChEBI" id="CHEBI:83767"/>
        <dbReference type="EC" id="2.3.1.286"/>
    </reaction>
</comment>
<reference evidence="6 7" key="1">
    <citation type="submission" date="2016-12" db="EMBL/GenBank/DDBJ databases">
        <title>Comparative genomics of Bartonella apis.</title>
        <authorList>
            <person name="Engel P."/>
        </authorList>
    </citation>
    <scope>NUCLEOTIDE SEQUENCE [LARGE SCALE GENOMIC DNA]</scope>
    <source>
        <strain evidence="6 7">PEB0149</strain>
    </source>
</reference>
<dbReference type="InterPro" id="IPR026591">
    <property type="entry name" value="Sirtuin_cat_small_dom_sf"/>
</dbReference>
<keyword evidence="1" id="KW-0808">Transferase</keyword>